<keyword evidence="1" id="KW-0732">Signal</keyword>
<accession>A0A7S1I8C1</accession>
<evidence type="ECO:0000256" key="1">
    <source>
        <dbReference type="SAM" id="SignalP"/>
    </source>
</evidence>
<name>A0A7S1I8C1_9EUGL</name>
<gene>
    <name evidence="2" type="ORF">EGYM00392_LOCUS15086</name>
</gene>
<reference evidence="2" key="1">
    <citation type="submission" date="2021-01" db="EMBL/GenBank/DDBJ databases">
        <authorList>
            <person name="Corre E."/>
            <person name="Pelletier E."/>
            <person name="Niang G."/>
            <person name="Scheremetjew M."/>
            <person name="Finn R."/>
            <person name="Kale V."/>
            <person name="Holt S."/>
            <person name="Cochrane G."/>
            <person name="Meng A."/>
            <person name="Brown T."/>
            <person name="Cohen L."/>
        </authorList>
    </citation>
    <scope>NUCLEOTIDE SEQUENCE</scope>
    <source>
        <strain evidence="2">NIES-381</strain>
    </source>
</reference>
<feature type="chain" id="PRO_5031543450" evidence="1">
    <location>
        <begin position="28"/>
        <end position="616"/>
    </location>
</feature>
<proteinExistence type="predicted"/>
<organism evidence="2">
    <name type="scientific">Eutreptiella gymnastica</name>
    <dbReference type="NCBI Taxonomy" id="73025"/>
    <lineage>
        <taxon>Eukaryota</taxon>
        <taxon>Discoba</taxon>
        <taxon>Euglenozoa</taxon>
        <taxon>Euglenida</taxon>
        <taxon>Spirocuta</taxon>
        <taxon>Euglenophyceae</taxon>
        <taxon>Eutreptiales</taxon>
        <taxon>Eutreptiaceae</taxon>
        <taxon>Eutreptiella</taxon>
    </lineage>
</organism>
<sequence length="616" mass="66757">MVNQSTCMAFSAIAAVAACVFLGTVVAQPQQSISLYTTTSTVVSAVGTAGVVSRPTNMQPHKSQTATAALPFGEVDAVPSNPLARGTGASVLRLAQVSSGVVLAVGAALYAVARLFKGPERQSLSPVDLAHHYGSRTMAMATATATKDGPMIEKAPGVLFNRVAREWRCKWTDNAALSAAQQVLEKHLPALKGMAGAEVQRVVCGGCKDFKVVTSVPAADFGAFEASGHGPEAAFLEELKGIDGISQVETQTYTFQDLDVAPVEDGPMKTVCDGVQFNRIAREWRCKWSDDNDSRSLVEAQKVIEELLPQLRGMPGSQVQRVVCGGCKDLKVMTSIPAENFDAWAAVRFKPEENFLNEVTSIRGISQVEVQTFTLMSRTGDIPPGSAEYSEKAKGVFFNRVAREWRCKWSAENDKASLVAAQKVLEKYEATLKGMEGVQVQRVVCGGGLDFKVITSVPADRFGAWKDAEFPPEAEFLAELSAIEGISQVETQMYTLQHLDGTVLTEGAMKEKAPGVMFNRVAREWRCKWEDDAALTACQKVLDEHLYSLKGRTGSRVQRVVCGGCKDFKVVTSVPASDFGMWEDEDFTPESAFLKQLKAIPGVSQVETQMYTFQTL</sequence>
<dbReference type="AlphaFoldDB" id="A0A7S1I8C1"/>
<protein>
    <submittedName>
        <fullName evidence="2">Uncharacterized protein</fullName>
    </submittedName>
</protein>
<evidence type="ECO:0000313" key="2">
    <source>
        <dbReference type="EMBL" id="CAD9004001.1"/>
    </source>
</evidence>
<dbReference type="EMBL" id="HBGA01041412">
    <property type="protein sequence ID" value="CAD9004001.1"/>
    <property type="molecule type" value="Transcribed_RNA"/>
</dbReference>
<feature type="signal peptide" evidence="1">
    <location>
        <begin position="1"/>
        <end position="27"/>
    </location>
</feature>